<accession>A0A2M7V7J3</accession>
<reference evidence="4" key="1">
    <citation type="submission" date="2017-09" db="EMBL/GenBank/DDBJ databases">
        <title>Depth-based differentiation of microbial function through sediment-hosted aquifers and enrichment of novel symbionts in the deep terrestrial subsurface.</title>
        <authorList>
            <person name="Probst A.J."/>
            <person name="Ladd B."/>
            <person name="Jarett J.K."/>
            <person name="Geller-Mcgrath D.E."/>
            <person name="Sieber C.M.K."/>
            <person name="Emerson J.B."/>
            <person name="Anantharaman K."/>
            <person name="Thomas B.C."/>
            <person name="Malmstrom R."/>
            <person name="Stieglmeier M."/>
            <person name="Klingl A."/>
            <person name="Woyke T."/>
            <person name="Ryan C.M."/>
            <person name="Banfield J.F."/>
        </authorList>
    </citation>
    <scope>NUCLEOTIDE SEQUENCE [LARGE SCALE GENOMIC DNA]</scope>
</reference>
<comment type="caution">
    <text evidence="3">The sequence shown here is derived from an EMBL/GenBank/DDBJ whole genome shotgun (WGS) entry which is preliminary data.</text>
</comment>
<proteinExistence type="predicted"/>
<evidence type="ECO:0000313" key="3">
    <source>
        <dbReference type="EMBL" id="PIZ94715.1"/>
    </source>
</evidence>
<feature type="transmembrane region" description="Helical" evidence="1">
    <location>
        <begin position="115"/>
        <end position="147"/>
    </location>
</feature>
<dbReference type="InterPro" id="IPR000326">
    <property type="entry name" value="PAP2/HPO"/>
</dbReference>
<dbReference type="Proteomes" id="UP000228568">
    <property type="component" value="Unassembled WGS sequence"/>
</dbReference>
<dbReference type="PANTHER" id="PTHR14969:SF13">
    <property type="entry name" value="AT30094P"/>
    <property type="match status" value="1"/>
</dbReference>
<dbReference type="InterPro" id="IPR036938">
    <property type="entry name" value="PAP2/HPO_sf"/>
</dbReference>
<dbReference type="GO" id="GO:0042392">
    <property type="term" value="F:sphingosine-1-phosphate phosphatase activity"/>
    <property type="evidence" value="ECO:0007669"/>
    <property type="project" value="TreeGrafter"/>
</dbReference>
<feature type="transmembrane region" description="Helical" evidence="1">
    <location>
        <begin position="27"/>
        <end position="49"/>
    </location>
</feature>
<dbReference type="AlphaFoldDB" id="A0A2M7V7J3"/>
<sequence length="193" mass="22178">MKRLSWSHKLFIKINKEVGHRLWLDNLMFFCAHWLIYILGIIVLGWGAFVLNDTSAILFDYLIKLLLTAILLAEVVSYSVAILWRHSRPVVEFPEIKLLLHTNQTWKSFPSDHTVISFILALVVSLLVGFNLFVVILLIMASLVAMGRVYVGVHYPRDILGGIFLAMVFAYFSPFLLNNFSQPIFSFSKQLFL</sequence>
<feature type="transmembrane region" description="Helical" evidence="1">
    <location>
        <begin position="61"/>
        <end position="84"/>
    </location>
</feature>
<gene>
    <name evidence="3" type="ORF">COX81_02815</name>
</gene>
<feature type="transmembrane region" description="Helical" evidence="1">
    <location>
        <begin position="159"/>
        <end position="177"/>
    </location>
</feature>
<dbReference type="Gene3D" id="1.20.144.10">
    <property type="entry name" value="Phosphatidic acid phosphatase type 2/haloperoxidase"/>
    <property type="match status" value="1"/>
</dbReference>
<protein>
    <recommendedName>
        <fullName evidence="2">Phosphatidic acid phosphatase type 2/haloperoxidase domain-containing protein</fullName>
    </recommendedName>
</protein>
<keyword evidence="1" id="KW-0812">Transmembrane</keyword>
<feature type="domain" description="Phosphatidic acid phosphatase type 2/haloperoxidase" evidence="2">
    <location>
        <begin position="61"/>
        <end position="174"/>
    </location>
</feature>
<dbReference type="SMART" id="SM00014">
    <property type="entry name" value="acidPPc"/>
    <property type="match status" value="1"/>
</dbReference>
<organism evidence="3 4">
    <name type="scientific">Candidatus Magasanikbacteria bacterium CG_4_10_14_0_2_um_filter_37_12</name>
    <dbReference type="NCBI Taxonomy" id="1974637"/>
    <lineage>
        <taxon>Bacteria</taxon>
        <taxon>Candidatus Magasanikiibacteriota</taxon>
    </lineage>
</organism>
<keyword evidence="1" id="KW-1133">Transmembrane helix</keyword>
<evidence type="ECO:0000259" key="2">
    <source>
        <dbReference type="SMART" id="SM00014"/>
    </source>
</evidence>
<keyword evidence="1" id="KW-0472">Membrane</keyword>
<dbReference type="Pfam" id="PF01569">
    <property type="entry name" value="PAP2"/>
    <property type="match status" value="1"/>
</dbReference>
<name>A0A2M7V7J3_9BACT</name>
<dbReference type="EMBL" id="PFPK01000034">
    <property type="protein sequence ID" value="PIZ94715.1"/>
    <property type="molecule type" value="Genomic_DNA"/>
</dbReference>
<dbReference type="PANTHER" id="PTHR14969">
    <property type="entry name" value="SPHINGOSINE-1-PHOSPHATE PHOSPHOHYDROLASE"/>
    <property type="match status" value="1"/>
</dbReference>
<evidence type="ECO:0000313" key="4">
    <source>
        <dbReference type="Proteomes" id="UP000228568"/>
    </source>
</evidence>
<dbReference type="SUPFAM" id="SSF48317">
    <property type="entry name" value="Acid phosphatase/Vanadium-dependent haloperoxidase"/>
    <property type="match status" value="1"/>
</dbReference>
<evidence type="ECO:0000256" key="1">
    <source>
        <dbReference type="SAM" id="Phobius"/>
    </source>
</evidence>